<evidence type="ECO:0000256" key="2">
    <source>
        <dbReference type="ARBA" id="ARBA00022741"/>
    </source>
</evidence>
<dbReference type="CDD" id="cd14014">
    <property type="entry name" value="STKc_PknB_like"/>
    <property type="match status" value="1"/>
</dbReference>
<dbReference type="InterPro" id="IPR015943">
    <property type="entry name" value="WD40/YVTN_repeat-like_dom_sf"/>
</dbReference>
<dbReference type="Gene3D" id="1.10.510.10">
    <property type="entry name" value="Transferase(Phosphotransferase) domain 1"/>
    <property type="match status" value="1"/>
</dbReference>
<keyword evidence="2 5" id="KW-0547">Nucleotide-binding</keyword>
<dbReference type="PROSITE" id="PS00107">
    <property type="entry name" value="PROTEIN_KINASE_ATP"/>
    <property type="match status" value="1"/>
</dbReference>
<dbReference type="GO" id="GO:0004674">
    <property type="term" value="F:protein serine/threonine kinase activity"/>
    <property type="evidence" value="ECO:0007669"/>
    <property type="project" value="TreeGrafter"/>
</dbReference>
<dbReference type="InterPro" id="IPR000719">
    <property type="entry name" value="Prot_kinase_dom"/>
</dbReference>
<dbReference type="KEGG" id="stac:ABII15_28105"/>
<dbReference type="Pfam" id="PF00069">
    <property type="entry name" value="Pkinase"/>
    <property type="match status" value="1"/>
</dbReference>
<dbReference type="PROSITE" id="PS50011">
    <property type="entry name" value="PROTEIN_KINASE_DOM"/>
    <property type="match status" value="1"/>
</dbReference>
<feature type="compositionally biased region" description="Low complexity" evidence="6">
    <location>
        <begin position="298"/>
        <end position="310"/>
    </location>
</feature>
<reference evidence="8" key="1">
    <citation type="submission" date="2024-06" db="EMBL/GenBank/DDBJ databases">
        <title>Streptomyces sp. strain HUAS MG91 genome sequences.</title>
        <authorList>
            <person name="Mo P."/>
        </authorList>
    </citation>
    <scope>NUCLEOTIDE SEQUENCE</scope>
    <source>
        <strain evidence="8">HUAS MG91</strain>
    </source>
</reference>
<accession>A0AAU8IZ52</accession>
<dbReference type="InterPro" id="IPR011047">
    <property type="entry name" value="Quinoprotein_ADH-like_sf"/>
</dbReference>
<dbReference type="PROSITE" id="PS00108">
    <property type="entry name" value="PROTEIN_KINASE_ST"/>
    <property type="match status" value="1"/>
</dbReference>
<evidence type="ECO:0000256" key="5">
    <source>
        <dbReference type="PROSITE-ProRule" id="PRU10141"/>
    </source>
</evidence>
<evidence type="ECO:0000259" key="7">
    <source>
        <dbReference type="PROSITE" id="PS50011"/>
    </source>
</evidence>
<dbReference type="InterPro" id="IPR017441">
    <property type="entry name" value="Protein_kinase_ATP_BS"/>
</dbReference>
<organism evidence="8">
    <name type="scientific">Streptomyces tabacisoli</name>
    <dbReference type="NCBI Taxonomy" id="3156398"/>
    <lineage>
        <taxon>Bacteria</taxon>
        <taxon>Bacillati</taxon>
        <taxon>Actinomycetota</taxon>
        <taxon>Actinomycetes</taxon>
        <taxon>Kitasatosporales</taxon>
        <taxon>Streptomycetaceae</taxon>
        <taxon>Streptomyces</taxon>
    </lineage>
</organism>
<dbReference type="GO" id="GO:0005524">
    <property type="term" value="F:ATP binding"/>
    <property type="evidence" value="ECO:0007669"/>
    <property type="project" value="UniProtKB-UniRule"/>
</dbReference>
<dbReference type="SUPFAM" id="SSF56112">
    <property type="entry name" value="Protein kinase-like (PK-like)"/>
    <property type="match status" value="1"/>
</dbReference>
<dbReference type="InterPro" id="IPR002372">
    <property type="entry name" value="PQQ_rpt_dom"/>
</dbReference>
<keyword evidence="3" id="KW-0418">Kinase</keyword>
<proteinExistence type="predicted"/>
<evidence type="ECO:0000256" key="6">
    <source>
        <dbReference type="SAM" id="MobiDB-lite"/>
    </source>
</evidence>
<evidence type="ECO:0000256" key="1">
    <source>
        <dbReference type="ARBA" id="ARBA00022679"/>
    </source>
</evidence>
<evidence type="ECO:0000313" key="8">
    <source>
        <dbReference type="EMBL" id="XCJ73583.1"/>
    </source>
</evidence>
<dbReference type="PANTHER" id="PTHR43289">
    <property type="entry name" value="MITOGEN-ACTIVATED PROTEIN KINASE KINASE KINASE 20-RELATED"/>
    <property type="match status" value="1"/>
</dbReference>
<feature type="region of interest" description="Disordered" evidence="6">
    <location>
        <begin position="291"/>
        <end position="310"/>
    </location>
</feature>
<dbReference type="Pfam" id="PF13360">
    <property type="entry name" value="PQQ_2"/>
    <property type="match status" value="1"/>
</dbReference>
<dbReference type="SMART" id="SM00564">
    <property type="entry name" value="PQQ"/>
    <property type="match status" value="6"/>
</dbReference>
<sequence length="716" mass="75440">MNPLGTGDPLRLGPYRLSGVLGEGGMGKVYVGQDASGTLAAVKVLKPELAHDTNLAQRFVREAQAAQAVRSPGVAAVLGAWTEGGRPWIATEFLAGLTLDEAVDGFGPLPEPAVRALAASLARTLVDIHAAGFVHRDLKPPNIVLTSDGPRVIDFGIARPEHGLTLTTTGQVPVTPGYGAPEQVLGQRVAPPADVFSLGAVLAYAATGRRAFDGGHVAAVQYAVVHDAPRLAGISPDLAALLTPCLAKDPAHRPTPPQVARAMAPPRGAEQAWRRGAFADAIKKRERGARRLTTQVTGAPGASGADPGPSVGRRRLLTGLTAGGVVVAAGGGAGAWWLAGRRSGPGDAKPPAKNDPFDFPPAARTPEEALDKNIGGTSVTSGHPAVIWNLEDEADVYSPNLLPVRDVLVVGTARGGVGAYDVRTGELRWHAPKARPKANYLSLSDRLVATADDDGTLRTYVASTGVAKWTCADADAEALLAADADAVYCLTKSGKVRSVGRADAKVRWTVKAPAEFRDQGLMLTSAAAHGRLVTSTGNAKVLVLDTRDGSVAWTRTVTAKIDVSPAVDGDTVYVNGRTLEARRLADGKVLWSAEVGEPEYEGTYWGPPTVHDGAVYVCGGDFPRRLDARDGSEKWKSYWTADQNWPVLPQGHGAWSLDTDTSIETDKKLDLKTVRTSDGERTWTYRLPLADNQQIAADGNRVFVLADSALYAFTVF</sequence>
<dbReference type="PANTHER" id="PTHR43289:SF34">
    <property type="entry name" value="SERINE_THREONINE-PROTEIN KINASE YBDM-RELATED"/>
    <property type="match status" value="1"/>
</dbReference>
<dbReference type="InterPro" id="IPR011009">
    <property type="entry name" value="Kinase-like_dom_sf"/>
</dbReference>
<dbReference type="EMBL" id="CP159534">
    <property type="protein sequence ID" value="XCJ73583.1"/>
    <property type="molecule type" value="Genomic_DNA"/>
</dbReference>
<dbReference type="Gene3D" id="3.30.200.20">
    <property type="entry name" value="Phosphorylase Kinase, domain 1"/>
    <property type="match status" value="1"/>
</dbReference>
<dbReference type="InterPro" id="IPR018391">
    <property type="entry name" value="PQQ_b-propeller_rpt"/>
</dbReference>
<feature type="binding site" evidence="5">
    <location>
        <position position="43"/>
    </location>
    <ligand>
        <name>ATP</name>
        <dbReference type="ChEBI" id="CHEBI:30616"/>
    </ligand>
</feature>
<dbReference type="AlphaFoldDB" id="A0AAU8IZ52"/>
<evidence type="ECO:0000256" key="4">
    <source>
        <dbReference type="ARBA" id="ARBA00022840"/>
    </source>
</evidence>
<dbReference type="SMART" id="SM00220">
    <property type="entry name" value="S_TKc"/>
    <property type="match status" value="1"/>
</dbReference>
<evidence type="ECO:0000256" key="3">
    <source>
        <dbReference type="ARBA" id="ARBA00022777"/>
    </source>
</evidence>
<dbReference type="RefSeq" id="WP_353945043.1">
    <property type="nucleotide sequence ID" value="NZ_CP159534.1"/>
</dbReference>
<dbReference type="InterPro" id="IPR008271">
    <property type="entry name" value="Ser/Thr_kinase_AS"/>
</dbReference>
<name>A0AAU8IZ52_9ACTN</name>
<protein>
    <submittedName>
        <fullName evidence="8">PQQ-binding-like beta-propeller repeat protein</fullName>
    </submittedName>
</protein>
<gene>
    <name evidence="8" type="ORF">ABII15_28105</name>
</gene>
<dbReference type="Gene3D" id="2.40.128.630">
    <property type="match status" value="1"/>
</dbReference>
<keyword evidence="1" id="KW-0808">Transferase</keyword>
<keyword evidence="4 5" id="KW-0067">ATP-binding</keyword>
<dbReference type="SUPFAM" id="SSF50998">
    <property type="entry name" value="Quinoprotein alcohol dehydrogenase-like"/>
    <property type="match status" value="2"/>
</dbReference>
<feature type="domain" description="Protein kinase" evidence="7">
    <location>
        <begin position="15"/>
        <end position="274"/>
    </location>
</feature>
<dbReference type="Gene3D" id="2.130.10.10">
    <property type="entry name" value="YVTN repeat-like/Quinoprotein amine dehydrogenase"/>
    <property type="match status" value="1"/>
</dbReference>